<comment type="caution">
    <text evidence="3">The sequence shown here is derived from an EMBL/GenBank/DDBJ whole genome shotgun (WGS) entry which is preliminary data.</text>
</comment>
<feature type="region of interest" description="Disordered" evidence="1">
    <location>
        <begin position="93"/>
        <end position="138"/>
    </location>
</feature>
<evidence type="ECO:0000313" key="4">
    <source>
        <dbReference type="Proteomes" id="UP001189429"/>
    </source>
</evidence>
<accession>A0ABN9UFC6</accession>
<keyword evidence="2" id="KW-0732">Signal</keyword>
<dbReference type="EMBL" id="CAUYUJ010015760">
    <property type="protein sequence ID" value="CAK0857833.1"/>
    <property type="molecule type" value="Genomic_DNA"/>
</dbReference>
<sequence>MPPAHACVLAALLWGAHAGAVQLQKVAEAAEADCRTALQGEECYRQVDWLTSRGLTYLRFPTLNKSATFEDVQEAMNADDLWFLVCPTRPCRAGQNEDSSRVAPDDPDADEDLAAPFVEDTPPELPGQAQKENATQAASAPERMCSAPGLACGPARPRSTGCFVWLPDGCKTPRHFHAKFHWRRDVWGEANARAGQSEEACKARKRAFDAWCGVTDAVMLPVLAPPHEDKGPARGLPVRIFA</sequence>
<evidence type="ECO:0000313" key="3">
    <source>
        <dbReference type="EMBL" id="CAK0857833.1"/>
    </source>
</evidence>
<organism evidence="3 4">
    <name type="scientific">Prorocentrum cordatum</name>
    <dbReference type="NCBI Taxonomy" id="2364126"/>
    <lineage>
        <taxon>Eukaryota</taxon>
        <taxon>Sar</taxon>
        <taxon>Alveolata</taxon>
        <taxon>Dinophyceae</taxon>
        <taxon>Prorocentrales</taxon>
        <taxon>Prorocentraceae</taxon>
        <taxon>Prorocentrum</taxon>
    </lineage>
</organism>
<name>A0ABN9UFC6_9DINO</name>
<keyword evidence="4" id="KW-1185">Reference proteome</keyword>
<protein>
    <submittedName>
        <fullName evidence="3">Uncharacterized protein</fullName>
    </submittedName>
</protein>
<dbReference type="Proteomes" id="UP001189429">
    <property type="component" value="Unassembled WGS sequence"/>
</dbReference>
<evidence type="ECO:0000256" key="2">
    <source>
        <dbReference type="SAM" id="SignalP"/>
    </source>
</evidence>
<feature type="chain" id="PRO_5046179040" evidence="2">
    <location>
        <begin position="19"/>
        <end position="242"/>
    </location>
</feature>
<gene>
    <name evidence="3" type="ORF">PCOR1329_LOCUS47798</name>
</gene>
<reference evidence="3" key="1">
    <citation type="submission" date="2023-10" db="EMBL/GenBank/DDBJ databases">
        <authorList>
            <person name="Chen Y."/>
            <person name="Shah S."/>
            <person name="Dougan E. K."/>
            <person name="Thang M."/>
            <person name="Chan C."/>
        </authorList>
    </citation>
    <scope>NUCLEOTIDE SEQUENCE [LARGE SCALE GENOMIC DNA]</scope>
</reference>
<feature type="signal peptide" evidence="2">
    <location>
        <begin position="1"/>
        <end position="18"/>
    </location>
</feature>
<proteinExistence type="predicted"/>
<evidence type="ECO:0000256" key="1">
    <source>
        <dbReference type="SAM" id="MobiDB-lite"/>
    </source>
</evidence>